<accession>A0A0F9A494</accession>
<gene>
    <name evidence="1" type="ORF">LCGC14_2617670</name>
</gene>
<reference evidence="1" key="1">
    <citation type="journal article" date="2015" name="Nature">
        <title>Complex archaea that bridge the gap between prokaryotes and eukaryotes.</title>
        <authorList>
            <person name="Spang A."/>
            <person name="Saw J.H."/>
            <person name="Jorgensen S.L."/>
            <person name="Zaremba-Niedzwiedzka K."/>
            <person name="Martijn J."/>
            <person name="Lind A.E."/>
            <person name="van Eijk R."/>
            <person name="Schleper C."/>
            <person name="Guy L."/>
            <person name="Ettema T.J."/>
        </authorList>
    </citation>
    <scope>NUCLEOTIDE SEQUENCE</scope>
</reference>
<sequence>MSESAQRSLFALMLSALLITGCANEANLGRKYELEKKHHLAYEEYLKSVKAKPSDNAAAAGLRRMGPKAVGYWQQHAIQAAEDRA</sequence>
<evidence type="ECO:0000313" key="1">
    <source>
        <dbReference type="EMBL" id="KKL04280.1"/>
    </source>
</evidence>
<feature type="non-terminal residue" evidence="1">
    <location>
        <position position="85"/>
    </location>
</feature>
<dbReference type="PROSITE" id="PS51257">
    <property type="entry name" value="PROKAR_LIPOPROTEIN"/>
    <property type="match status" value="1"/>
</dbReference>
<dbReference type="AlphaFoldDB" id="A0A0F9A494"/>
<evidence type="ECO:0008006" key="2">
    <source>
        <dbReference type="Google" id="ProtNLM"/>
    </source>
</evidence>
<protein>
    <recommendedName>
        <fullName evidence="2">Lipoprotein</fullName>
    </recommendedName>
</protein>
<dbReference type="EMBL" id="LAZR01044590">
    <property type="protein sequence ID" value="KKL04280.1"/>
    <property type="molecule type" value="Genomic_DNA"/>
</dbReference>
<proteinExistence type="predicted"/>
<name>A0A0F9A494_9ZZZZ</name>
<organism evidence="1">
    <name type="scientific">marine sediment metagenome</name>
    <dbReference type="NCBI Taxonomy" id="412755"/>
    <lineage>
        <taxon>unclassified sequences</taxon>
        <taxon>metagenomes</taxon>
        <taxon>ecological metagenomes</taxon>
    </lineage>
</organism>
<comment type="caution">
    <text evidence="1">The sequence shown here is derived from an EMBL/GenBank/DDBJ whole genome shotgun (WGS) entry which is preliminary data.</text>
</comment>